<gene>
    <name evidence="1" type="ORF">SDC9_26980</name>
</gene>
<proteinExistence type="predicted"/>
<dbReference type="EMBL" id="VSSQ01000145">
    <property type="protein sequence ID" value="MPL81071.1"/>
    <property type="molecule type" value="Genomic_DNA"/>
</dbReference>
<sequence>MKKFLILIMICISTNLFSQTELVKEEVVERKSITIGFLQGGGSIIGADFEFLLTDNLGVQLGAGFVGFGAGINYHFKPSIRSSFVSFQYWNQGIGRSFAQNALGATLVYRGKRWFTCQLGLGIPLQKGPAMPKDYELPSAMLLYSIGAYIPFK</sequence>
<name>A0A644UQ76_9ZZZZ</name>
<organism evidence="1">
    <name type="scientific">bioreactor metagenome</name>
    <dbReference type="NCBI Taxonomy" id="1076179"/>
    <lineage>
        <taxon>unclassified sequences</taxon>
        <taxon>metagenomes</taxon>
        <taxon>ecological metagenomes</taxon>
    </lineage>
</organism>
<dbReference type="AlphaFoldDB" id="A0A644UQ76"/>
<accession>A0A644UQ76</accession>
<evidence type="ECO:0000313" key="1">
    <source>
        <dbReference type="EMBL" id="MPL81071.1"/>
    </source>
</evidence>
<reference evidence="1" key="1">
    <citation type="submission" date="2019-08" db="EMBL/GenBank/DDBJ databases">
        <authorList>
            <person name="Kucharzyk K."/>
            <person name="Murdoch R.W."/>
            <person name="Higgins S."/>
            <person name="Loffler F."/>
        </authorList>
    </citation>
    <scope>NUCLEOTIDE SEQUENCE</scope>
</reference>
<protein>
    <recommendedName>
        <fullName evidence="2">Outer membrane protein beta-barrel domain-containing protein</fullName>
    </recommendedName>
</protein>
<comment type="caution">
    <text evidence="1">The sequence shown here is derived from an EMBL/GenBank/DDBJ whole genome shotgun (WGS) entry which is preliminary data.</text>
</comment>
<evidence type="ECO:0008006" key="2">
    <source>
        <dbReference type="Google" id="ProtNLM"/>
    </source>
</evidence>